<dbReference type="InterPro" id="IPR016188">
    <property type="entry name" value="PurM-like_N"/>
</dbReference>
<evidence type="ECO:0000313" key="19">
    <source>
        <dbReference type="Proteomes" id="UP000254808"/>
    </source>
</evidence>
<dbReference type="GO" id="GO:0004637">
    <property type="term" value="F:phosphoribosylamine-glycine ligase activity"/>
    <property type="evidence" value="ECO:0007669"/>
    <property type="project" value="TreeGrafter"/>
</dbReference>
<keyword evidence="6 15" id="KW-0963">Cytoplasm</keyword>
<dbReference type="InterPro" id="IPR036676">
    <property type="entry name" value="PurM-like_C_sf"/>
</dbReference>
<evidence type="ECO:0000256" key="14">
    <source>
        <dbReference type="ARBA" id="ARBA00049057"/>
    </source>
</evidence>
<dbReference type="GO" id="GO:0006189">
    <property type="term" value="P:'de novo' IMP biosynthetic process"/>
    <property type="evidence" value="ECO:0007669"/>
    <property type="project" value="UniProtKB-UniRule"/>
</dbReference>
<dbReference type="KEGG" id="cprv:CYPRO_0200"/>
<dbReference type="EMBL" id="CP027806">
    <property type="protein sequence ID" value="AXI99487.1"/>
    <property type="molecule type" value="Genomic_DNA"/>
</dbReference>
<sequence>MKKPISYKDSGVDVQAGEALVHSIKSMVKKTHGVEVLSNIGGFGGLFKPDFRNMKNPVLVSSVDGVGTKLIVAFKMKKYDTVGQDLVNHCVNDIAVCGAEPLFFLDYFSTGKLNTDTGFKVISGFAKACRENGCALIGGETAEMPDIYKDEEFDLAGTIVGVVDEEEIITGQKIKKGDLLIGLPSNGLHTNGYSLARKVLFSTYDVQDTPDGFDQCLGDELLRIHKSYLPVIRLLKKMEGVNGFSHITGGGIIGNTKRIIPKGLKAEVKWNSWERPKLFKLIQELGNVEEAAMQEAFNLGIGLITVVSESAADSVLSALKEAGEAPVIMGTITEA</sequence>
<protein>
    <recommendedName>
        <fullName evidence="5 15">Phosphoribosylformylglycinamidine cyclo-ligase</fullName>
        <ecNumber evidence="4 15">6.3.3.1</ecNumber>
    </recommendedName>
    <alternativeName>
        <fullName evidence="12 15">AIR synthase</fullName>
    </alternativeName>
    <alternativeName>
        <fullName evidence="13 15">AIRS</fullName>
    </alternativeName>
    <alternativeName>
        <fullName evidence="11 15">Phosphoribosyl-aminoimidazole synthetase</fullName>
    </alternativeName>
</protein>
<dbReference type="InterPro" id="IPR036921">
    <property type="entry name" value="PurM-like_N_sf"/>
</dbReference>
<dbReference type="FunFam" id="3.30.1330.10:FF:000001">
    <property type="entry name" value="Phosphoribosylformylglycinamidine cyclo-ligase"/>
    <property type="match status" value="1"/>
</dbReference>
<reference evidence="18 19" key="1">
    <citation type="submission" date="2018-03" db="EMBL/GenBank/DDBJ databases">
        <title>Phenotypic and genomic properties of Cyclonatronum proteinivorum gen. nov., sp. nov., a haloalkaliphilic bacteroidete from soda lakes possessing Na+-translocating rhodopsin.</title>
        <authorList>
            <person name="Toshchakov S.V."/>
            <person name="Korzhenkov A."/>
            <person name="Samarov N.I."/>
            <person name="Kublanov I.V."/>
            <person name="Muntyan M.S."/>
            <person name="Sorokin D.Y."/>
        </authorList>
    </citation>
    <scope>NUCLEOTIDE SEQUENCE [LARGE SCALE GENOMIC DNA]</scope>
    <source>
        <strain evidence="18 19">Omega</strain>
    </source>
</reference>
<dbReference type="GO" id="GO:0046084">
    <property type="term" value="P:adenine biosynthetic process"/>
    <property type="evidence" value="ECO:0007669"/>
    <property type="project" value="TreeGrafter"/>
</dbReference>
<keyword evidence="10 15" id="KW-0067">ATP-binding</keyword>
<evidence type="ECO:0000256" key="1">
    <source>
        <dbReference type="ARBA" id="ARBA00004496"/>
    </source>
</evidence>
<keyword evidence="19" id="KW-1185">Reference proteome</keyword>
<comment type="catalytic activity">
    <reaction evidence="14 15">
        <text>2-formamido-N(1)-(5-O-phospho-beta-D-ribosyl)acetamidine + ATP = 5-amino-1-(5-phospho-beta-D-ribosyl)imidazole + ADP + phosphate + H(+)</text>
        <dbReference type="Rhea" id="RHEA:23032"/>
        <dbReference type="ChEBI" id="CHEBI:15378"/>
        <dbReference type="ChEBI" id="CHEBI:30616"/>
        <dbReference type="ChEBI" id="CHEBI:43474"/>
        <dbReference type="ChEBI" id="CHEBI:137981"/>
        <dbReference type="ChEBI" id="CHEBI:147287"/>
        <dbReference type="ChEBI" id="CHEBI:456216"/>
        <dbReference type="EC" id="6.3.3.1"/>
    </reaction>
</comment>
<evidence type="ECO:0000256" key="15">
    <source>
        <dbReference type="HAMAP-Rule" id="MF_00741"/>
    </source>
</evidence>
<dbReference type="GO" id="GO:0005524">
    <property type="term" value="F:ATP binding"/>
    <property type="evidence" value="ECO:0007669"/>
    <property type="project" value="UniProtKB-KW"/>
</dbReference>
<evidence type="ECO:0000256" key="5">
    <source>
        <dbReference type="ARBA" id="ARBA00020367"/>
    </source>
</evidence>
<evidence type="ECO:0000256" key="9">
    <source>
        <dbReference type="ARBA" id="ARBA00022755"/>
    </source>
</evidence>
<gene>
    <name evidence="15" type="primary">purM</name>
    <name evidence="18" type="ORF">CYPRO_0200</name>
</gene>
<dbReference type="Gene3D" id="3.90.650.10">
    <property type="entry name" value="PurM-like C-terminal domain"/>
    <property type="match status" value="1"/>
</dbReference>
<keyword evidence="7 15" id="KW-0436">Ligase</keyword>
<dbReference type="InterPro" id="IPR010918">
    <property type="entry name" value="PurM-like_C_dom"/>
</dbReference>
<dbReference type="UniPathway" id="UPA00074">
    <property type="reaction ID" value="UER00129"/>
</dbReference>
<evidence type="ECO:0000256" key="8">
    <source>
        <dbReference type="ARBA" id="ARBA00022741"/>
    </source>
</evidence>
<accession>A0A345UG86</accession>
<evidence type="ECO:0000256" key="6">
    <source>
        <dbReference type="ARBA" id="ARBA00022490"/>
    </source>
</evidence>
<name>A0A345UG86_9BACT</name>
<dbReference type="OrthoDB" id="9802507at2"/>
<dbReference type="Pfam" id="PF02769">
    <property type="entry name" value="AIRS_C"/>
    <property type="match status" value="1"/>
</dbReference>
<dbReference type="Pfam" id="PF00586">
    <property type="entry name" value="AIRS"/>
    <property type="match status" value="1"/>
</dbReference>
<dbReference type="InterPro" id="IPR004733">
    <property type="entry name" value="PurM_cligase"/>
</dbReference>
<dbReference type="PANTHER" id="PTHR10520:SF12">
    <property type="entry name" value="TRIFUNCTIONAL PURINE BIOSYNTHETIC PROTEIN ADENOSINE-3"/>
    <property type="match status" value="1"/>
</dbReference>
<dbReference type="AlphaFoldDB" id="A0A345UG86"/>
<keyword evidence="9 15" id="KW-0658">Purine biosynthesis</keyword>
<evidence type="ECO:0000256" key="13">
    <source>
        <dbReference type="ARBA" id="ARBA00033093"/>
    </source>
</evidence>
<dbReference type="CDD" id="cd02196">
    <property type="entry name" value="PurM"/>
    <property type="match status" value="1"/>
</dbReference>
<comment type="pathway">
    <text evidence="2 15">Purine metabolism; IMP biosynthesis via de novo pathway; 5-amino-1-(5-phospho-D-ribosyl)imidazole from N(2)-formyl-N(1)-(5-phospho-D-ribosyl)glycinamide: step 2/2.</text>
</comment>
<evidence type="ECO:0000259" key="17">
    <source>
        <dbReference type="Pfam" id="PF02769"/>
    </source>
</evidence>
<dbReference type="RefSeq" id="WP_114982729.1">
    <property type="nucleotide sequence ID" value="NZ_CP027806.1"/>
</dbReference>
<dbReference type="GO" id="GO:0004641">
    <property type="term" value="F:phosphoribosylformylglycinamidine cyclo-ligase activity"/>
    <property type="evidence" value="ECO:0007669"/>
    <property type="project" value="UniProtKB-UniRule"/>
</dbReference>
<evidence type="ECO:0000259" key="16">
    <source>
        <dbReference type="Pfam" id="PF00586"/>
    </source>
</evidence>
<evidence type="ECO:0000256" key="2">
    <source>
        <dbReference type="ARBA" id="ARBA00004686"/>
    </source>
</evidence>
<evidence type="ECO:0000256" key="4">
    <source>
        <dbReference type="ARBA" id="ARBA00013047"/>
    </source>
</evidence>
<proteinExistence type="inferred from homology"/>
<evidence type="ECO:0000256" key="3">
    <source>
        <dbReference type="ARBA" id="ARBA00010280"/>
    </source>
</evidence>
<keyword evidence="8 15" id="KW-0547">Nucleotide-binding</keyword>
<evidence type="ECO:0000256" key="10">
    <source>
        <dbReference type="ARBA" id="ARBA00022840"/>
    </source>
</evidence>
<dbReference type="GO" id="GO:0005829">
    <property type="term" value="C:cytosol"/>
    <property type="evidence" value="ECO:0007669"/>
    <property type="project" value="TreeGrafter"/>
</dbReference>
<dbReference type="NCBIfam" id="TIGR00878">
    <property type="entry name" value="purM"/>
    <property type="match status" value="1"/>
</dbReference>
<organism evidence="18 19">
    <name type="scientific">Cyclonatronum proteinivorum</name>
    <dbReference type="NCBI Taxonomy" id="1457365"/>
    <lineage>
        <taxon>Bacteria</taxon>
        <taxon>Pseudomonadati</taxon>
        <taxon>Balneolota</taxon>
        <taxon>Balneolia</taxon>
        <taxon>Balneolales</taxon>
        <taxon>Cyclonatronaceae</taxon>
        <taxon>Cyclonatronum</taxon>
    </lineage>
</organism>
<evidence type="ECO:0000313" key="18">
    <source>
        <dbReference type="EMBL" id="AXI99487.1"/>
    </source>
</evidence>
<dbReference type="HAMAP" id="MF_00741">
    <property type="entry name" value="AIRS"/>
    <property type="match status" value="1"/>
</dbReference>
<comment type="similarity">
    <text evidence="3 15">Belongs to the AIR synthase family.</text>
</comment>
<dbReference type="Gene3D" id="3.30.1330.10">
    <property type="entry name" value="PurM-like, N-terminal domain"/>
    <property type="match status" value="1"/>
</dbReference>
<evidence type="ECO:0000256" key="12">
    <source>
        <dbReference type="ARBA" id="ARBA00032931"/>
    </source>
</evidence>
<evidence type="ECO:0000256" key="11">
    <source>
        <dbReference type="ARBA" id="ARBA00031908"/>
    </source>
</evidence>
<dbReference type="SUPFAM" id="SSF55326">
    <property type="entry name" value="PurM N-terminal domain-like"/>
    <property type="match status" value="1"/>
</dbReference>
<dbReference type="FunFam" id="3.90.650.10:FF:000011">
    <property type="entry name" value="Phosphoribosylformylglycinamidine cyclo-ligase"/>
    <property type="match status" value="1"/>
</dbReference>
<feature type="domain" description="PurM-like C-terminal" evidence="17">
    <location>
        <begin position="175"/>
        <end position="334"/>
    </location>
</feature>
<dbReference type="Proteomes" id="UP000254808">
    <property type="component" value="Chromosome"/>
</dbReference>
<comment type="subcellular location">
    <subcellularLocation>
        <location evidence="1 15">Cytoplasm</location>
    </subcellularLocation>
</comment>
<dbReference type="SUPFAM" id="SSF56042">
    <property type="entry name" value="PurM C-terminal domain-like"/>
    <property type="match status" value="1"/>
</dbReference>
<dbReference type="PANTHER" id="PTHR10520">
    <property type="entry name" value="TRIFUNCTIONAL PURINE BIOSYNTHETIC PROTEIN ADENOSINE-3-RELATED"/>
    <property type="match status" value="1"/>
</dbReference>
<feature type="domain" description="PurM-like N-terminal" evidence="16">
    <location>
        <begin position="58"/>
        <end position="163"/>
    </location>
</feature>
<evidence type="ECO:0000256" key="7">
    <source>
        <dbReference type="ARBA" id="ARBA00022598"/>
    </source>
</evidence>
<dbReference type="EC" id="6.3.3.1" evidence="4 15"/>